<feature type="domain" description="Ketoreductase" evidence="3">
    <location>
        <begin position="13"/>
        <end position="192"/>
    </location>
</feature>
<dbReference type="SMART" id="SM00822">
    <property type="entry name" value="PKS_KR"/>
    <property type="match status" value="1"/>
</dbReference>
<dbReference type="Proteomes" id="UP001201217">
    <property type="component" value="Unassembled WGS sequence"/>
</dbReference>
<dbReference type="PANTHER" id="PTHR43669:SF3">
    <property type="entry name" value="ALCOHOL DEHYDROGENASE, PUTATIVE (AFU_ORTHOLOGUE AFUA_3G03445)-RELATED"/>
    <property type="match status" value="1"/>
</dbReference>
<evidence type="ECO:0000256" key="1">
    <source>
        <dbReference type="ARBA" id="ARBA00006484"/>
    </source>
</evidence>
<dbReference type="PRINTS" id="PR00080">
    <property type="entry name" value="SDRFAMILY"/>
</dbReference>
<proteinExistence type="inferred from homology"/>
<name>A0ABS9E9K4_9HYPH</name>
<comment type="similarity">
    <text evidence="1">Belongs to the short-chain dehydrogenases/reductases (SDR) family.</text>
</comment>
<dbReference type="Pfam" id="PF13561">
    <property type="entry name" value="adh_short_C2"/>
    <property type="match status" value="1"/>
</dbReference>
<keyword evidence="5" id="KW-1185">Reference proteome</keyword>
<keyword evidence="2" id="KW-0560">Oxidoreductase</keyword>
<reference evidence="4 5" key="1">
    <citation type="submission" date="2022-01" db="EMBL/GenBank/DDBJ databases">
        <title>Maritalea mediterranea sp. nov., isolated from marine plastic residues from the Malva-rosa beach (Valencia, Spain).</title>
        <authorList>
            <person name="Vidal-Verdu A."/>
            <person name="Molina-Menor E."/>
            <person name="Pascual J."/>
            <person name="Pereto J."/>
            <person name="Porcar M."/>
        </authorList>
    </citation>
    <scope>NUCLEOTIDE SEQUENCE [LARGE SCALE GENOMIC DNA]</scope>
    <source>
        <strain evidence="4 5">P4.10X</strain>
    </source>
</reference>
<dbReference type="InterPro" id="IPR036291">
    <property type="entry name" value="NAD(P)-bd_dom_sf"/>
</dbReference>
<dbReference type="InterPro" id="IPR057326">
    <property type="entry name" value="KR_dom"/>
</dbReference>
<dbReference type="CDD" id="cd05233">
    <property type="entry name" value="SDR_c"/>
    <property type="match status" value="1"/>
</dbReference>
<evidence type="ECO:0000256" key="2">
    <source>
        <dbReference type="ARBA" id="ARBA00023002"/>
    </source>
</evidence>
<evidence type="ECO:0000313" key="4">
    <source>
        <dbReference type="EMBL" id="MCF4098131.1"/>
    </source>
</evidence>
<dbReference type="Gene3D" id="3.40.50.720">
    <property type="entry name" value="NAD(P)-binding Rossmann-like Domain"/>
    <property type="match status" value="1"/>
</dbReference>
<dbReference type="PRINTS" id="PR00081">
    <property type="entry name" value="GDHRDH"/>
</dbReference>
<dbReference type="SUPFAM" id="SSF51735">
    <property type="entry name" value="NAD(P)-binding Rossmann-fold domains"/>
    <property type="match status" value="1"/>
</dbReference>
<evidence type="ECO:0000313" key="5">
    <source>
        <dbReference type="Proteomes" id="UP001201217"/>
    </source>
</evidence>
<dbReference type="RefSeq" id="WP_236113664.1">
    <property type="nucleotide sequence ID" value="NZ_JAKGTI010000001.1"/>
</dbReference>
<dbReference type="InterPro" id="IPR002347">
    <property type="entry name" value="SDR_fam"/>
</dbReference>
<dbReference type="EMBL" id="JAKGTI010000001">
    <property type="protein sequence ID" value="MCF4098131.1"/>
    <property type="molecule type" value="Genomic_DNA"/>
</dbReference>
<dbReference type="PANTHER" id="PTHR43669">
    <property type="entry name" value="5-KETO-D-GLUCONATE 5-REDUCTASE"/>
    <property type="match status" value="1"/>
</dbReference>
<sequence length="256" mass="27508">MQSYATFHDLKDKNVFITGGGAGIGAALTEGFLTQGAKVAFVQRSDASEFAEKMGDKYGQKPLFLPCDITDIDALKAAMEQAAAAHGEIDVVVNNAANDQRHSLEEYGVEDWDKSININLRPHYFTAQAAAPGMKKKGGGAIINFSSASYMMGNAGYSSYVASKAGITGLTRALARELGPDNIRVNALVPGWVLTKKQLDMWATEEDLKAHLDKQCLKEHLVEQDIVDATLFLASKTSRMMTSQALVVDGGVVMTG</sequence>
<gene>
    <name evidence="4" type="ORF">L1I42_06460</name>
</gene>
<dbReference type="InterPro" id="IPR020904">
    <property type="entry name" value="Sc_DH/Rdtase_CS"/>
</dbReference>
<comment type="caution">
    <text evidence="4">The sequence shown here is derived from an EMBL/GenBank/DDBJ whole genome shotgun (WGS) entry which is preliminary data.</text>
</comment>
<accession>A0ABS9E9K4</accession>
<organism evidence="4 5">
    <name type="scientific">Maritalea mediterranea</name>
    <dbReference type="NCBI Taxonomy" id="2909667"/>
    <lineage>
        <taxon>Bacteria</taxon>
        <taxon>Pseudomonadati</taxon>
        <taxon>Pseudomonadota</taxon>
        <taxon>Alphaproteobacteria</taxon>
        <taxon>Hyphomicrobiales</taxon>
        <taxon>Devosiaceae</taxon>
        <taxon>Maritalea</taxon>
    </lineage>
</organism>
<protein>
    <submittedName>
        <fullName evidence="4">SDR family oxidoreductase</fullName>
    </submittedName>
</protein>
<evidence type="ECO:0000259" key="3">
    <source>
        <dbReference type="SMART" id="SM00822"/>
    </source>
</evidence>
<dbReference type="PROSITE" id="PS00061">
    <property type="entry name" value="ADH_SHORT"/>
    <property type="match status" value="1"/>
</dbReference>